<sequence length="55" mass="6443">MRMLTDSTDDDTPSKLQGHYTNWTARNYLFVLLLYSDEYQASNIMYLLSSSYVPL</sequence>
<proteinExistence type="predicted"/>
<keyword evidence="2" id="KW-1185">Reference proteome</keyword>
<organism evidence="1 2">
    <name type="scientific">Dulcicalothrix desertica PCC 7102</name>
    <dbReference type="NCBI Taxonomy" id="232991"/>
    <lineage>
        <taxon>Bacteria</taxon>
        <taxon>Bacillati</taxon>
        <taxon>Cyanobacteriota</taxon>
        <taxon>Cyanophyceae</taxon>
        <taxon>Nostocales</taxon>
        <taxon>Calotrichaceae</taxon>
        <taxon>Dulcicalothrix</taxon>
    </lineage>
</organism>
<gene>
    <name evidence="1" type="ORF">DSM106972_037980</name>
</gene>
<accession>A0A3S1CMZ6</accession>
<dbReference type="Proteomes" id="UP000271624">
    <property type="component" value="Unassembled WGS sequence"/>
</dbReference>
<comment type="caution">
    <text evidence="1">The sequence shown here is derived from an EMBL/GenBank/DDBJ whole genome shotgun (WGS) entry which is preliminary data.</text>
</comment>
<protein>
    <submittedName>
        <fullName evidence="1">Uncharacterized protein</fullName>
    </submittedName>
</protein>
<name>A0A3S1CMZ6_9CYAN</name>
<evidence type="ECO:0000313" key="2">
    <source>
        <dbReference type="Proteomes" id="UP000271624"/>
    </source>
</evidence>
<dbReference type="AlphaFoldDB" id="A0A3S1CMZ6"/>
<reference evidence="1" key="1">
    <citation type="submission" date="2018-12" db="EMBL/GenBank/DDBJ databases">
        <authorList>
            <person name="Will S."/>
            <person name="Neumann-Schaal M."/>
            <person name="Henke P."/>
        </authorList>
    </citation>
    <scope>NUCLEOTIDE SEQUENCE</scope>
    <source>
        <strain evidence="1">PCC 7102</strain>
    </source>
</reference>
<dbReference type="EMBL" id="RSCL01000009">
    <property type="protein sequence ID" value="RUT04977.1"/>
    <property type="molecule type" value="Genomic_DNA"/>
</dbReference>
<evidence type="ECO:0000313" key="1">
    <source>
        <dbReference type="EMBL" id="RUT04977.1"/>
    </source>
</evidence>
<reference evidence="1" key="2">
    <citation type="journal article" date="2019" name="Genome Biol. Evol.">
        <title>Day and night: Metabolic profiles and evolutionary relationships of six axenic non-marine cyanobacteria.</title>
        <authorList>
            <person name="Will S.E."/>
            <person name="Henke P."/>
            <person name="Boedeker C."/>
            <person name="Huang S."/>
            <person name="Brinkmann H."/>
            <person name="Rohde M."/>
            <person name="Jarek M."/>
            <person name="Friedl T."/>
            <person name="Seufert S."/>
            <person name="Schumacher M."/>
            <person name="Overmann J."/>
            <person name="Neumann-Schaal M."/>
            <person name="Petersen J."/>
        </authorList>
    </citation>
    <scope>NUCLEOTIDE SEQUENCE [LARGE SCALE GENOMIC DNA]</scope>
    <source>
        <strain evidence="1">PCC 7102</strain>
    </source>
</reference>